<name>S0G809_9BACT</name>
<evidence type="ECO:0000313" key="2">
    <source>
        <dbReference type="Proteomes" id="UP000014216"/>
    </source>
</evidence>
<evidence type="ECO:0000313" key="1">
    <source>
        <dbReference type="EMBL" id="EMS81361.1"/>
    </source>
</evidence>
<reference evidence="1 2" key="1">
    <citation type="journal article" date="2013" name="Genome Announc.">
        <title>Draft Genome Sequence of Desulfotignum phosphitoxidans DSM 13687 Strain FiPS-3.</title>
        <authorList>
            <person name="Poehlein A."/>
            <person name="Daniel R."/>
            <person name="Simeonova D.D."/>
        </authorList>
    </citation>
    <scope>NUCLEOTIDE SEQUENCE [LARGE SCALE GENOMIC DNA]</scope>
    <source>
        <strain evidence="1 2">DSM 13687</strain>
    </source>
</reference>
<accession>S0G809</accession>
<organism evidence="1 2">
    <name type="scientific">Desulfotignum phosphitoxidans DSM 13687</name>
    <dbReference type="NCBI Taxonomy" id="1286635"/>
    <lineage>
        <taxon>Bacteria</taxon>
        <taxon>Pseudomonadati</taxon>
        <taxon>Thermodesulfobacteriota</taxon>
        <taxon>Desulfobacteria</taxon>
        <taxon>Desulfobacterales</taxon>
        <taxon>Desulfobacteraceae</taxon>
        <taxon>Desulfotignum</taxon>
    </lineage>
</organism>
<proteinExistence type="predicted"/>
<keyword evidence="2" id="KW-1185">Reference proteome</keyword>
<protein>
    <submittedName>
        <fullName evidence="1">Uncharacterized protein</fullName>
    </submittedName>
</protein>
<dbReference type="Proteomes" id="UP000014216">
    <property type="component" value="Unassembled WGS sequence"/>
</dbReference>
<comment type="caution">
    <text evidence="1">The sequence shown here is derived from an EMBL/GenBank/DDBJ whole genome shotgun (WGS) entry which is preliminary data.</text>
</comment>
<sequence length="105" mass="11906">MIIIKIYHGYFHTAQFIHKLYLIHITQLCGAPRASPCSSSSWAGGLRHAPDKECLTVLDFVGQVHRESKSNTTLNSPTRQNLVHYTARGHTTLVFAWVRKRFVAT</sequence>
<dbReference type="AlphaFoldDB" id="S0G809"/>
<gene>
    <name evidence="1" type="ORF">Dpo_1c05020</name>
</gene>
<dbReference type="EMBL" id="APJX01000001">
    <property type="protein sequence ID" value="EMS81361.1"/>
    <property type="molecule type" value="Genomic_DNA"/>
</dbReference>